<organism evidence="2 3">
    <name type="scientific">Tumebacillus permanentifrigoris</name>
    <dbReference type="NCBI Taxonomy" id="378543"/>
    <lineage>
        <taxon>Bacteria</taxon>
        <taxon>Bacillati</taxon>
        <taxon>Bacillota</taxon>
        <taxon>Bacilli</taxon>
        <taxon>Bacillales</taxon>
        <taxon>Alicyclobacillaceae</taxon>
        <taxon>Tumebacillus</taxon>
    </lineage>
</organism>
<reference evidence="2 3" key="1">
    <citation type="submission" date="2018-05" db="EMBL/GenBank/DDBJ databases">
        <title>Genomic Encyclopedia of Type Strains, Phase IV (KMG-IV): sequencing the most valuable type-strain genomes for metagenomic binning, comparative biology and taxonomic classification.</title>
        <authorList>
            <person name="Goeker M."/>
        </authorList>
    </citation>
    <scope>NUCLEOTIDE SEQUENCE [LARGE SCALE GENOMIC DNA]</scope>
    <source>
        <strain evidence="2 3">DSM 18773</strain>
    </source>
</reference>
<dbReference type="RefSeq" id="WP_109689641.1">
    <property type="nucleotide sequence ID" value="NZ_QGGL01000010.1"/>
</dbReference>
<dbReference type="InterPro" id="IPR014245">
    <property type="entry name" value="Spore_III_AF"/>
</dbReference>
<keyword evidence="1" id="KW-1133">Transmembrane helix</keyword>
<dbReference type="Pfam" id="PF09581">
    <property type="entry name" value="Spore_III_AF"/>
    <property type="match status" value="1"/>
</dbReference>
<evidence type="ECO:0000313" key="2">
    <source>
        <dbReference type="EMBL" id="PWK11502.1"/>
    </source>
</evidence>
<accession>A0A316D994</accession>
<dbReference type="AlphaFoldDB" id="A0A316D994"/>
<proteinExistence type="predicted"/>
<feature type="transmembrane region" description="Helical" evidence="1">
    <location>
        <begin position="34"/>
        <end position="52"/>
    </location>
</feature>
<keyword evidence="3" id="KW-1185">Reference proteome</keyword>
<name>A0A316D994_9BACL</name>
<feature type="transmembrane region" description="Helical" evidence="1">
    <location>
        <begin position="12"/>
        <end position="28"/>
    </location>
</feature>
<protein>
    <submittedName>
        <fullName evidence="2">Stage III sporulation protein AF</fullName>
    </submittedName>
</protein>
<gene>
    <name evidence="2" type="ORF">C7459_11031</name>
</gene>
<sequence length="219" mass="23948">MMTFLSDWLRGLILVIFLAVILDMILPNNAMQRYAKLVMGLLIILLMLSPILKLSGKSIYQMDFTLDSLLTGGQHKANLPTLEQINAQGEQLRQQNQGLTAEAWKAGITQNVKQIVEAQKPGLTVDRVEVTYTPNEQGQPQTLDALAVTVKTRLEAGSVQAVPDVAPVVIGKSTDSADSPSTLAQADRRHAETAAAIRTQIAAEYKLTASQIRVVWRDS</sequence>
<keyword evidence="1" id="KW-0472">Membrane</keyword>
<keyword evidence="1" id="KW-0812">Transmembrane</keyword>
<evidence type="ECO:0000256" key="1">
    <source>
        <dbReference type="SAM" id="Phobius"/>
    </source>
</evidence>
<evidence type="ECO:0000313" key="3">
    <source>
        <dbReference type="Proteomes" id="UP000245634"/>
    </source>
</evidence>
<dbReference type="OrthoDB" id="2375554at2"/>
<dbReference type="Proteomes" id="UP000245634">
    <property type="component" value="Unassembled WGS sequence"/>
</dbReference>
<comment type="caution">
    <text evidence="2">The sequence shown here is derived from an EMBL/GenBank/DDBJ whole genome shotgun (WGS) entry which is preliminary data.</text>
</comment>
<dbReference type="EMBL" id="QGGL01000010">
    <property type="protein sequence ID" value="PWK11502.1"/>
    <property type="molecule type" value="Genomic_DNA"/>
</dbReference>
<dbReference type="NCBIfam" id="TIGR02896">
    <property type="entry name" value="spore_III_AF"/>
    <property type="match status" value="1"/>
</dbReference>